<dbReference type="Pfam" id="PF04145">
    <property type="entry name" value="Ctr"/>
    <property type="match status" value="1"/>
</dbReference>
<keyword evidence="6" id="KW-0186">Copper</keyword>
<reference evidence="7 8" key="1">
    <citation type="submission" date="2016-07" db="EMBL/GenBank/DDBJ databases">
        <title>Pervasive Adenine N6-methylation of Active Genes in Fungi.</title>
        <authorList>
            <consortium name="DOE Joint Genome Institute"/>
            <person name="Mondo S.J."/>
            <person name="Dannebaum R.O."/>
            <person name="Kuo R.C."/>
            <person name="Labutti K."/>
            <person name="Haridas S."/>
            <person name="Kuo A."/>
            <person name="Salamov A."/>
            <person name="Ahrendt S.R."/>
            <person name="Lipzen A."/>
            <person name="Sullivan W."/>
            <person name="Andreopoulos W.B."/>
            <person name="Clum A."/>
            <person name="Lindquist E."/>
            <person name="Daum C."/>
            <person name="Ramamoorthy G.K."/>
            <person name="Gryganskyi A."/>
            <person name="Culley D."/>
            <person name="Magnuson J.K."/>
            <person name="James T.Y."/>
            <person name="O'Malley M.A."/>
            <person name="Stajich J.E."/>
            <person name="Spatafora J.W."/>
            <person name="Visel A."/>
            <person name="Grigoriev I.V."/>
        </authorList>
    </citation>
    <scope>NUCLEOTIDE SEQUENCE [LARGE SCALE GENOMIC DNA]</scope>
    <source>
        <strain evidence="7 8">68-887.2</strain>
    </source>
</reference>
<keyword evidence="5 6" id="KW-0472">Membrane</keyword>
<dbReference type="InParanoid" id="A0A1Y2AIW6"/>
<dbReference type="PANTHER" id="PTHR12483">
    <property type="entry name" value="SOLUTE CARRIER FAMILY 31 COPPER TRANSPORTERS"/>
    <property type="match status" value="1"/>
</dbReference>
<gene>
    <name evidence="7" type="ORF">BCR39DRAFT_562383</name>
</gene>
<evidence type="ECO:0000256" key="5">
    <source>
        <dbReference type="ARBA" id="ARBA00023136"/>
    </source>
</evidence>
<keyword evidence="4 6" id="KW-1133">Transmembrane helix</keyword>
<protein>
    <recommendedName>
        <fullName evidence="6">Copper transport protein</fullName>
    </recommendedName>
</protein>
<dbReference type="FunCoup" id="A0A1Y2AIW6">
    <property type="interactions" value="13"/>
</dbReference>
<keyword evidence="3 6" id="KW-0812">Transmembrane</keyword>
<evidence type="ECO:0000313" key="7">
    <source>
        <dbReference type="EMBL" id="ORY22230.1"/>
    </source>
</evidence>
<dbReference type="STRING" id="71784.A0A1Y2AIW6"/>
<dbReference type="AlphaFoldDB" id="A0A1Y2AIW6"/>
<accession>A0A1Y2AIW6</accession>
<feature type="transmembrane region" description="Helical" evidence="6">
    <location>
        <begin position="136"/>
        <end position="159"/>
    </location>
</feature>
<dbReference type="Proteomes" id="UP000193986">
    <property type="component" value="Unassembled WGS sequence"/>
</dbReference>
<evidence type="ECO:0000256" key="3">
    <source>
        <dbReference type="ARBA" id="ARBA00022692"/>
    </source>
</evidence>
<evidence type="ECO:0000313" key="8">
    <source>
        <dbReference type="Proteomes" id="UP000193986"/>
    </source>
</evidence>
<evidence type="ECO:0000256" key="6">
    <source>
        <dbReference type="RuleBase" id="RU367022"/>
    </source>
</evidence>
<dbReference type="GO" id="GO:0016020">
    <property type="term" value="C:membrane"/>
    <property type="evidence" value="ECO:0007669"/>
    <property type="project" value="UniProtKB-SubCell"/>
</dbReference>
<comment type="caution">
    <text evidence="7">The sequence shown here is derived from an EMBL/GenBank/DDBJ whole genome shotgun (WGS) entry which is preliminary data.</text>
</comment>
<evidence type="ECO:0000256" key="4">
    <source>
        <dbReference type="ARBA" id="ARBA00022989"/>
    </source>
</evidence>
<sequence length="185" mass="19915">MSSMVMSMATTATATAAASAASASSTSMGDMGDMDTGMGSCTISMLWNWNTVGSCFLAESWYIRNKADFAGTIIGIFLLCMSIELVRRIGREYDRRLTFQSAAKVKASESDSPSMVTLPVPWGQQIVRGFLYGTQFFGAFLVMLLGMYFNGFVLLAIFLGQTTGYILFARDTATINGSTDSGCCC</sequence>
<dbReference type="OrthoDB" id="161814at2759"/>
<keyword evidence="6" id="KW-0187">Copper transport</keyword>
<dbReference type="InterPro" id="IPR007274">
    <property type="entry name" value="Cop_transporter"/>
</dbReference>
<evidence type="ECO:0000256" key="1">
    <source>
        <dbReference type="ARBA" id="ARBA00004141"/>
    </source>
</evidence>
<feature type="transmembrane region" description="Helical" evidence="6">
    <location>
        <begin position="69"/>
        <end position="86"/>
    </location>
</feature>
<comment type="similarity">
    <text evidence="2 6">Belongs to the copper transporter (Ctr) (TC 1.A.56) family. SLC31A subfamily.</text>
</comment>
<name>A0A1Y2AIW6_9TREE</name>
<dbReference type="PANTHER" id="PTHR12483:SF73">
    <property type="entry name" value="COPPER TRANSPORT PROTEIN CTR3"/>
    <property type="match status" value="1"/>
</dbReference>
<keyword evidence="6" id="KW-0813">Transport</keyword>
<keyword evidence="8" id="KW-1185">Reference proteome</keyword>
<evidence type="ECO:0000256" key="2">
    <source>
        <dbReference type="ARBA" id="ARBA00006921"/>
    </source>
</evidence>
<comment type="subcellular location">
    <subcellularLocation>
        <location evidence="1 6">Membrane</location>
        <topology evidence="1 6">Multi-pass membrane protein</topology>
    </subcellularLocation>
</comment>
<dbReference type="EMBL" id="MCFC01000096">
    <property type="protein sequence ID" value="ORY22230.1"/>
    <property type="molecule type" value="Genomic_DNA"/>
</dbReference>
<organism evidence="7 8">
    <name type="scientific">Naematelia encephala</name>
    <dbReference type="NCBI Taxonomy" id="71784"/>
    <lineage>
        <taxon>Eukaryota</taxon>
        <taxon>Fungi</taxon>
        <taxon>Dikarya</taxon>
        <taxon>Basidiomycota</taxon>
        <taxon>Agaricomycotina</taxon>
        <taxon>Tremellomycetes</taxon>
        <taxon>Tremellales</taxon>
        <taxon>Naemateliaceae</taxon>
        <taxon>Naematelia</taxon>
    </lineage>
</organism>
<dbReference type="GO" id="GO:0005375">
    <property type="term" value="F:copper ion transmembrane transporter activity"/>
    <property type="evidence" value="ECO:0007669"/>
    <property type="project" value="UniProtKB-UniRule"/>
</dbReference>
<keyword evidence="6" id="KW-0406">Ion transport</keyword>
<proteinExistence type="inferred from homology"/>